<keyword evidence="4" id="KW-1185">Reference proteome</keyword>
<dbReference type="Pfam" id="PF04235">
    <property type="entry name" value="DUF418"/>
    <property type="match status" value="1"/>
</dbReference>
<dbReference type="RefSeq" id="WP_135189967.1">
    <property type="nucleotide sequence ID" value="NZ_SPUM01000074.1"/>
</dbReference>
<reference evidence="3 4" key="1">
    <citation type="submission" date="2019-03" db="EMBL/GenBank/DDBJ databases">
        <title>Draft genome of Massilia hortus sp. nov., a novel bacterial species of the Oxalobacteraceae family.</title>
        <authorList>
            <person name="Peta V."/>
            <person name="Raths R."/>
            <person name="Bucking H."/>
        </authorList>
    </citation>
    <scope>NUCLEOTIDE SEQUENCE [LARGE SCALE GENOMIC DNA]</scope>
    <source>
        <strain evidence="3 4">ONC3</strain>
    </source>
</reference>
<evidence type="ECO:0000313" key="4">
    <source>
        <dbReference type="Proteomes" id="UP000297258"/>
    </source>
</evidence>
<accession>A0A4Y9SYL8</accession>
<proteinExistence type="predicted"/>
<organism evidence="3 4">
    <name type="scientific">Massilia horti</name>
    <dbReference type="NCBI Taxonomy" id="2562153"/>
    <lineage>
        <taxon>Bacteria</taxon>
        <taxon>Pseudomonadati</taxon>
        <taxon>Pseudomonadota</taxon>
        <taxon>Betaproteobacteria</taxon>
        <taxon>Burkholderiales</taxon>
        <taxon>Oxalobacteraceae</taxon>
        <taxon>Telluria group</taxon>
        <taxon>Massilia</taxon>
    </lineage>
</organism>
<dbReference type="EMBL" id="SPUM01000074">
    <property type="protein sequence ID" value="TFW31939.1"/>
    <property type="molecule type" value="Genomic_DNA"/>
</dbReference>
<evidence type="ECO:0000313" key="3">
    <source>
        <dbReference type="EMBL" id="TFW31939.1"/>
    </source>
</evidence>
<dbReference type="InterPro" id="IPR007349">
    <property type="entry name" value="DUF418"/>
</dbReference>
<feature type="transmembrane region" description="Helical" evidence="1">
    <location>
        <begin position="6"/>
        <end position="26"/>
    </location>
</feature>
<evidence type="ECO:0000259" key="2">
    <source>
        <dbReference type="Pfam" id="PF04235"/>
    </source>
</evidence>
<keyword evidence="1" id="KW-0812">Transmembrane</keyword>
<keyword evidence="1" id="KW-0472">Membrane</keyword>
<sequence>MGLYRYTGATVCLLIRIALALLQGWFSQWWLRTHKQGPLGALWHRPTWLRTKSPVVQPG</sequence>
<comment type="caution">
    <text evidence="3">The sequence shown here is derived from an EMBL/GenBank/DDBJ whole genome shotgun (WGS) entry which is preliminary data.</text>
</comment>
<feature type="domain" description="DUF418" evidence="2">
    <location>
        <begin position="1"/>
        <end position="49"/>
    </location>
</feature>
<dbReference type="OrthoDB" id="9807744at2"/>
<gene>
    <name evidence="3" type="ORF">E4O92_11725</name>
</gene>
<keyword evidence="1" id="KW-1133">Transmembrane helix</keyword>
<protein>
    <submittedName>
        <fullName evidence="3">DUF418 domain-containing protein</fullName>
    </submittedName>
</protein>
<name>A0A4Y9SYL8_9BURK</name>
<dbReference type="AlphaFoldDB" id="A0A4Y9SYL8"/>
<dbReference type="Proteomes" id="UP000297258">
    <property type="component" value="Unassembled WGS sequence"/>
</dbReference>
<evidence type="ECO:0000256" key="1">
    <source>
        <dbReference type="SAM" id="Phobius"/>
    </source>
</evidence>